<evidence type="ECO:0000256" key="7">
    <source>
        <dbReference type="PROSITE-ProRule" id="PRU01015"/>
    </source>
</evidence>
<dbReference type="EMBL" id="JAMFTS010000002">
    <property type="protein sequence ID" value="KAJ4783582.1"/>
    <property type="molecule type" value="Genomic_DNA"/>
</dbReference>
<comment type="function">
    <text evidence="6">Arginine methyltransferase that can both catalyze the formation of omega-N monomethylarginine (MMA) and symmetrical dimethylarginine (sDMA).</text>
</comment>
<keyword evidence="5" id="KW-0677">Repeat</keyword>
<name>A0AAV8EXX2_9POAL</name>
<dbReference type="FunFam" id="3.40.50.150:FF:000167">
    <property type="entry name" value="Protein arginine N-methyltransferase"/>
    <property type="match status" value="1"/>
</dbReference>
<dbReference type="GO" id="GO:0016274">
    <property type="term" value="F:protein-arginine N-methyltransferase activity"/>
    <property type="evidence" value="ECO:0007669"/>
    <property type="project" value="InterPro"/>
</dbReference>
<dbReference type="InterPro" id="IPR025799">
    <property type="entry name" value="Arg_MeTrfase"/>
</dbReference>
<dbReference type="Gene3D" id="2.70.160.11">
    <property type="entry name" value="Hnrnp arginine n-methyltransferase1"/>
    <property type="match status" value="2"/>
</dbReference>
<dbReference type="Proteomes" id="UP001140206">
    <property type="component" value="Chromosome 2"/>
</dbReference>
<feature type="domain" description="Protein arginine N-methyltransferase" evidence="8">
    <location>
        <begin position="284"/>
        <end position="400"/>
    </location>
</feature>
<dbReference type="InterPro" id="IPR029063">
    <property type="entry name" value="SAM-dependent_MTases_sf"/>
</dbReference>
<dbReference type="GO" id="GO:0032259">
    <property type="term" value="P:methylation"/>
    <property type="evidence" value="ECO:0007669"/>
    <property type="project" value="UniProtKB-KW"/>
</dbReference>
<keyword evidence="3 7" id="KW-0808">Transferase</keyword>
<dbReference type="FunFam" id="2.70.160.11:FF:000017">
    <property type="entry name" value="Protein arginine N-methyltransferase 1.6"/>
    <property type="match status" value="1"/>
</dbReference>
<accession>A0AAV8EXX2</accession>
<reference evidence="9" key="1">
    <citation type="submission" date="2022-08" db="EMBL/GenBank/DDBJ databases">
        <authorList>
            <person name="Marques A."/>
        </authorList>
    </citation>
    <scope>NUCLEOTIDE SEQUENCE</scope>
    <source>
        <strain evidence="9">RhyPub2mFocal</strain>
        <tissue evidence="9">Leaves</tissue>
    </source>
</reference>
<keyword evidence="10" id="KW-1185">Reference proteome</keyword>
<keyword evidence="4 7" id="KW-0949">S-adenosyl-L-methionine</keyword>
<evidence type="ECO:0000256" key="6">
    <source>
        <dbReference type="ARBA" id="ARBA00054608"/>
    </source>
</evidence>
<evidence type="ECO:0000256" key="4">
    <source>
        <dbReference type="ARBA" id="ARBA00022691"/>
    </source>
</evidence>
<evidence type="ECO:0000313" key="9">
    <source>
        <dbReference type="EMBL" id="KAJ4783582.1"/>
    </source>
</evidence>
<evidence type="ECO:0000256" key="5">
    <source>
        <dbReference type="ARBA" id="ARBA00022737"/>
    </source>
</evidence>
<dbReference type="SUPFAM" id="SSF53335">
    <property type="entry name" value="S-adenosyl-L-methionine-dependent methyltransferases"/>
    <property type="match status" value="2"/>
</dbReference>
<dbReference type="FunFam" id="2.70.160.11:FF:000013">
    <property type="entry name" value="Protein arginine N-methyltransferase 1.6"/>
    <property type="match status" value="1"/>
</dbReference>
<evidence type="ECO:0000313" key="10">
    <source>
        <dbReference type="Proteomes" id="UP001140206"/>
    </source>
</evidence>
<sequence>MRRSFPFGLNPSISTNTLASVLRALLIPRAISVHSSPMSTQSFQLRLNPLTGESEWVVITEEENERDNNDKNPSSSKSLLAHTSYLDMLNDSYRNRAYRRAIEAAITRPCHVIDIGAGTGLLSMMAARAMASVGGEKEGRVSACESYLPMVKLVRRVLRENGMENKVKLFLKRSDEIRVGCELDSRADLMVSEILDSELLGEGLIPTLQHAHDELLVPNPNMIPYRAITYGQLVESTFLRKLCDLHNQEISASDGIQLSPVITQNLISLKPKQYAMQCDALSSEIKLLSEPFKVFEFDFWKRPESNREAEITVQATNEGTVHAIISWWVLQLDEAGSIFYSTAPKWISSQYITNSLPGTDWCDHWKQCVWFIHDTGLPTLRGKNVSIRASHNDISISYDTTPEVNKDNSSILKWYEERIITLLPERIGLYGDGNWRLAFITAIRNALNRRSSPLCVVADDSVFLTVLLSSLSESSNVIAFFPGLKDNGTQYIKAVSSSNGFSSDRVRVLESKVSSFAMFEKKIEILVGEPFYYGNEGMLPWQNLRFWRERSLLDLALAEDALVVPCKGILKICAMSLPDLWRSRCSLRDVEGFDHSSVNQTLGACGNLPEMQQGPCLAFYLWQCGEIEKLSQVYQLMDFNISKPIHSCLGKLQMKFLKPGLCHGFAIWIDWVLDEMSSNIVSTGPDSRYWKQGVQLLSVPQPVNSTTAYYAEVEASFDHLTGELSIKSSFS</sequence>
<dbReference type="Pfam" id="PF22528">
    <property type="entry name" value="PRMT_C"/>
    <property type="match status" value="1"/>
</dbReference>
<keyword evidence="2 7" id="KW-0489">Methyltransferase</keyword>
<evidence type="ECO:0000256" key="1">
    <source>
        <dbReference type="ARBA" id="ARBA00018773"/>
    </source>
</evidence>
<dbReference type="AlphaFoldDB" id="A0AAV8EXX2"/>
<dbReference type="PROSITE" id="PS51678">
    <property type="entry name" value="SAM_MT_PRMT"/>
    <property type="match status" value="2"/>
</dbReference>
<dbReference type="FunFam" id="3.40.50.150:FF:000070">
    <property type="entry name" value="Protein arginine N-methyltransferase 7"/>
    <property type="match status" value="1"/>
</dbReference>
<proteinExistence type="predicted"/>
<evidence type="ECO:0000256" key="3">
    <source>
        <dbReference type="ARBA" id="ARBA00022679"/>
    </source>
</evidence>
<evidence type="ECO:0000256" key="2">
    <source>
        <dbReference type="ARBA" id="ARBA00022603"/>
    </source>
</evidence>
<dbReference type="GO" id="GO:0042054">
    <property type="term" value="F:histone methyltransferase activity"/>
    <property type="evidence" value="ECO:0007669"/>
    <property type="project" value="TreeGrafter"/>
</dbReference>
<dbReference type="PANTHER" id="PTHR11006:SF4">
    <property type="entry name" value="PROTEIN ARGININE N-METHYLTRANSFERASE 7"/>
    <property type="match status" value="1"/>
</dbReference>
<dbReference type="Gene3D" id="3.40.50.150">
    <property type="entry name" value="Vaccinia Virus protein VP39"/>
    <property type="match status" value="2"/>
</dbReference>
<evidence type="ECO:0000259" key="8">
    <source>
        <dbReference type="Pfam" id="PF22528"/>
    </source>
</evidence>
<organism evidence="9 10">
    <name type="scientific">Rhynchospora pubera</name>
    <dbReference type="NCBI Taxonomy" id="906938"/>
    <lineage>
        <taxon>Eukaryota</taxon>
        <taxon>Viridiplantae</taxon>
        <taxon>Streptophyta</taxon>
        <taxon>Embryophyta</taxon>
        <taxon>Tracheophyta</taxon>
        <taxon>Spermatophyta</taxon>
        <taxon>Magnoliopsida</taxon>
        <taxon>Liliopsida</taxon>
        <taxon>Poales</taxon>
        <taxon>Cyperaceae</taxon>
        <taxon>Cyperoideae</taxon>
        <taxon>Rhynchosporeae</taxon>
        <taxon>Rhynchospora</taxon>
    </lineage>
</organism>
<dbReference type="InterPro" id="IPR055135">
    <property type="entry name" value="PRMT_dom"/>
</dbReference>
<comment type="caution">
    <text evidence="9">The sequence shown here is derived from an EMBL/GenBank/DDBJ whole genome shotgun (WGS) entry which is preliminary data.</text>
</comment>
<dbReference type="PANTHER" id="PTHR11006">
    <property type="entry name" value="PROTEIN ARGININE N-METHYLTRANSFERASE"/>
    <property type="match status" value="1"/>
</dbReference>
<protein>
    <recommendedName>
        <fullName evidence="1">Protein arginine N-methyltransferase 7</fullName>
    </recommendedName>
</protein>
<gene>
    <name evidence="9" type="ORF">LUZ62_034828</name>
</gene>